<organism evidence="1 2">
    <name type="scientific">Racocetra persica</name>
    <dbReference type="NCBI Taxonomy" id="160502"/>
    <lineage>
        <taxon>Eukaryota</taxon>
        <taxon>Fungi</taxon>
        <taxon>Fungi incertae sedis</taxon>
        <taxon>Mucoromycota</taxon>
        <taxon>Glomeromycotina</taxon>
        <taxon>Glomeromycetes</taxon>
        <taxon>Diversisporales</taxon>
        <taxon>Gigasporaceae</taxon>
        <taxon>Racocetra</taxon>
    </lineage>
</organism>
<comment type="caution">
    <text evidence="1">The sequence shown here is derived from an EMBL/GenBank/DDBJ whole genome shotgun (WGS) entry which is preliminary data.</text>
</comment>
<evidence type="ECO:0000313" key="1">
    <source>
        <dbReference type="EMBL" id="CAG8503510.1"/>
    </source>
</evidence>
<gene>
    <name evidence="1" type="ORF">RPERSI_LOCUS1930</name>
</gene>
<name>A0ACA9L390_9GLOM</name>
<evidence type="ECO:0000313" key="2">
    <source>
        <dbReference type="Proteomes" id="UP000789920"/>
    </source>
</evidence>
<protein>
    <submittedName>
        <fullName evidence="1">35665_t:CDS:1</fullName>
    </submittedName>
</protein>
<dbReference type="Proteomes" id="UP000789920">
    <property type="component" value="Unassembled WGS sequence"/>
</dbReference>
<accession>A0ACA9L390</accession>
<sequence length="65" mass="7561">MSSLGEELIERYERLYCSAVGLPETGNKKDLAEHFVIKITNKIKSKETTNMDNSWQSDEDYYVNQ</sequence>
<reference evidence="1" key="1">
    <citation type="submission" date="2021-06" db="EMBL/GenBank/DDBJ databases">
        <authorList>
            <person name="Kallberg Y."/>
            <person name="Tangrot J."/>
            <person name="Rosling A."/>
        </authorList>
    </citation>
    <scope>NUCLEOTIDE SEQUENCE</scope>
    <source>
        <strain evidence="1">MA461A</strain>
    </source>
</reference>
<proteinExistence type="predicted"/>
<dbReference type="EMBL" id="CAJVQC010001964">
    <property type="protein sequence ID" value="CAG8503510.1"/>
    <property type="molecule type" value="Genomic_DNA"/>
</dbReference>
<keyword evidence="2" id="KW-1185">Reference proteome</keyword>